<proteinExistence type="predicted"/>
<feature type="transmembrane region" description="Helical" evidence="1">
    <location>
        <begin position="14"/>
        <end position="35"/>
    </location>
</feature>
<dbReference type="RefSeq" id="WP_188749192.1">
    <property type="nucleotide sequence ID" value="NZ_BMIK01000003.1"/>
</dbReference>
<evidence type="ECO:0000313" key="3">
    <source>
        <dbReference type="EMBL" id="GGC24363.1"/>
    </source>
</evidence>
<gene>
    <name evidence="3" type="ORF">GCM10011386_15390</name>
</gene>
<accession>A0ABQ1LGR3</accession>
<protein>
    <recommendedName>
        <fullName evidence="2">Signal transduction histidine kinase internal region domain-containing protein</fullName>
    </recommendedName>
</protein>
<feature type="transmembrane region" description="Helical" evidence="1">
    <location>
        <begin position="77"/>
        <end position="100"/>
    </location>
</feature>
<dbReference type="Proteomes" id="UP000597338">
    <property type="component" value="Unassembled WGS sequence"/>
</dbReference>
<dbReference type="PANTHER" id="PTHR34220:SF7">
    <property type="entry name" value="SENSOR HISTIDINE KINASE YPDA"/>
    <property type="match status" value="1"/>
</dbReference>
<dbReference type="PANTHER" id="PTHR34220">
    <property type="entry name" value="SENSOR HISTIDINE KINASE YPDA"/>
    <property type="match status" value="1"/>
</dbReference>
<keyword evidence="4" id="KW-1185">Reference proteome</keyword>
<dbReference type="InterPro" id="IPR036890">
    <property type="entry name" value="HATPase_C_sf"/>
</dbReference>
<reference evidence="4" key="1">
    <citation type="journal article" date="2019" name="Int. J. Syst. Evol. Microbiol.">
        <title>The Global Catalogue of Microorganisms (GCM) 10K type strain sequencing project: providing services to taxonomists for standard genome sequencing and annotation.</title>
        <authorList>
            <consortium name="The Broad Institute Genomics Platform"/>
            <consortium name="The Broad Institute Genome Sequencing Center for Infectious Disease"/>
            <person name="Wu L."/>
            <person name="Ma J."/>
        </authorList>
    </citation>
    <scope>NUCLEOTIDE SEQUENCE [LARGE SCALE GENOMIC DNA]</scope>
    <source>
        <strain evidence="4">CGMCC 1.15342</strain>
    </source>
</reference>
<dbReference type="InterPro" id="IPR010559">
    <property type="entry name" value="Sig_transdc_His_kin_internal"/>
</dbReference>
<dbReference type="Pfam" id="PF06580">
    <property type="entry name" value="His_kinase"/>
    <property type="match status" value="1"/>
</dbReference>
<dbReference type="Gene3D" id="3.30.565.10">
    <property type="entry name" value="Histidine kinase-like ATPase, C-terminal domain"/>
    <property type="match status" value="1"/>
</dbReference>
<keyword evidence="1" id="KW-0812">Transmembrane</keyword>
<evidence type="ECO:0000313" key="4">
    <source>
        <dbReference type="Proteomes" id="UP000597338"/>
    </source>
</evidence>
<feature type="transmembrane region" description="Helical" evidence="1">
    <location>
        <begin position="47"/>
        <end position="65"/>
    </location>
</feature>
<comment type="caution">
    <text evidence="3">The sequence shown here is derived from an EMBL/GenBank/DDBJ whole genome shotgun (WGS) entry which is preliminary data.</text>
</comment>
<evidence type="ECO:0000256" key="1">
    <source>
        <dbReference type="SAM" id="Phobius"/>
    </source>
</evidence>
<organism evidence="3 4">
    <name type="scientific">Parapedobacter defluvii</name>
    <dbReference type="NCBI Taxonomy" id="2045106"/>
    <lineage>
        <taxon>Bacteria</taxon>
        <taxon>Pseudomonadati</taxon>
        <taxon>Bacteroidota</taxon>
        <taxon>Sphingobacteriia</taxon>
        <taxon>Sphingobacteriales</taxon>
        <taxon>Sphingobacteriaceae</taxon>
        <taxon>Parapedobacter</taxon>
    </lineage>
</organism>
<keyword evidence="1" id="KW-1133">Transmembrane helix</keyword>
<sequence>MWKRALRFFFANRIAQHVVFWMVALLMMTVLYSIYIKSFWASLHFSIYFWMIQVVYFYAVGYWVIPRTLLKRKYKSFVFSALLCGLTAILLFRLVEIFYADPYVYQFLNKLNQSIVWDKIQGSVWGQLIRFSAFMNAAEQTNMVVWFAIAIRLFKLYWERREAAVEAELNFLKSQIHPHFLFNTLNSLYALTLNRSPQAPSVVIGLSQILRYILYECDTPTVKLSKELDIIEQYISLERLRSDADLDIHLGITGVVENQEIAPLLLLPLVENAFKHGVQETVESRWINMQLVVTGTHLSFKISNAKPKSVPSKPMVPKGNIGLANIRKRLQLVYPNEHQLRIYDEEEDVFAVIVEIKLDRQAEADFPLSTGEYQPELAQKYE</sequence>
<feature type="domain" description="Signal transduction histidine kinase internal region" evidence="2">
    <location>
        <begin position="167"/>
        <end position="243"/>
    </location>
</feature>
<dbReference type="EMBL" id="BMIK01000003">
    <property type="protein sequence ID" value="GGC24363.1"/>
    <property type="molecule type" value="Genomic_DNA"/>
</dbReference>
<evidence type="ECO:0000259" key="2">
    <source>
        <dbReference type="Pfam" id="PF06580"/>
    </source>
</evidence>
<keyword evidence="1" id="KW-0472">Membrane</keyword>
<name>A0ABQ1LGR3_9SPHI</name>
<dbReference type="InterPro" id="IPR050640">
    <property type="entry name" value="Bact_2-comp_sensor_kinase"/>
</dbReference>